<evidence type="ECO:0000256" key="1">
    <source>
        <dbReference type="SAM" id="SignalP"/>
    </source>
</evidence>
<name>A0A8T0I535_CERPU</name>
<reference evidence="2" key="1">
    <citation type="submission" date="2020-06" db="EMBL/GenBank/DDBJ databases">
        <title>WGS assembly of Ceratodon purpureus strain R40.</title>
        <authorList>
            <person name="Carey S.B."/>
            <person name="Jenkins J."/>
            <person name="Shu S."/>
            <person name="Lovell J.T."/>
            <person name="Sreedasyam A."/>
            <person name="Maumus F."/>
            <person name="Tiley G.P."/>
            <person name="Fernandez-Pozo N."/>
            <person name="Barry K."/>
            <person name="Chen C."/>
            <person name="Wang M."/>
            <person name="Lipzen A."/>
            <person name="Daum C."/>
            <person name="Saski C.A."/>
            <person name="Payton A.C."/>
            <person name="Mcbreen J.C."/>
            <person name="Conrad R.E."/>
            <person name="Kollar L.M."/>
            <person name="Olsson S."/>
            <person name="Huttunen S."/>
            <person name="Landis J.B."/>
            <person name="Wickett N.J."/>
            <person name="Johnson M.G."/>
            <person name="Rensing S.A."/>
            <person name="Grimwood J."/>
            <person name="Schmutz J."/>
            <person name="Mcdaniel S.F."/>
        </authorList>
    </citation>
    <scope>NUCLEOTIDE SEQUENCE</scope>
    <source>
        <strain evidence="2">R40</strain>
    </source>
</reference>
<keyword evidence="3" id="KW-1185">Reference proteome</keyword>
<feature type="signal peptide" evidence="1">
    <location>
        <begin position="1"/>
        <end position="17"/>
    </location>
</feature>
<evidence type="ECO:0000313" key="2">
    <source>
        <dbReference type="EMBL" id="KAG0578049.1"/>
    </source>
</evidence>
<gene>
    <name evidence="2" type="ORF">KC19_5G201200</name>
</gene>
<accession>A0A8T0I535</accession>
<evidence type="ECO:0000313" key="3">
    <source>
        <dbReference type="Proteomes" id="UP000822688"/>
    </source>
</evidence>
<proteinExistence type="predicted"/>
<dbReference type="AlphaFoldDB" id="A0A8T0I535"/>
<organism evidence="2 3">
    <name type="scientific">Ceratodon purpureus</name>
    <name type="common">Fire moss</name>
    <name type="synonym">Dicranum purpureum</name>
    <dbReference type="NCBI Taxonomy" id="3225"/>
    <lineage>
        <taxon>Eukaryota</taxon>
        <taxon>Viridiplantae</taxon>
        <taxon>Streptophyta</taxon>
        <taxon>Embryophyta</taxon>
        <taxon>Bryophyta</taxon>
        <taxon>Bryophytina</taxon>
        <taxon>Bryopsida</taxon>
        <taxon>Dicranidae</taxon>
        <taxon>Pseudoditrichales</taxon>
        <taxon>Ditrichaceae</taxon>
        <taxon>Ceratodon</taxon>
    </lineage>
</organism>
<protein>
    <recommendedName>
        <fullName evidence="4">Secreted protein</fullName>
    </recommendedName>
</protein>
<sequence length="76" mass="8770">MILCFFSMWWCLRRGWTYQNNNRGLRLGSVFFKSAATLSPGTESMWTSRFHYYSIFFLSPSTGPGHKAHLGQESIA</sequence>
<keyword evidence="1" id="KW-0732">Signal</keyword>
<comment type="caution">
    <text evidence="2">The sequence shown here is derived from an EMBL/GenBank/DDBJ whole genome shotgun (WGS) entry which is preliminary data.</text>
</comment>
<evidence type="ECO:0008006" key="4">
    <source>
        <dbReference type="Google" id="ProtNLM"/>
    </source>
</evidence>
<dbReference type="Proteomes" id="UP000822688">
    <property type="component" value="Chromosome 5"/>
</dbReference>
<dbReference type="EMBL" id="CM026425">
    <property type="protein sequence ID" value="KAG0578049.1"/>
    <property type="molecule type" value="Genomic_DNA"/>
</dbReference>
<feature type="chain" id="PRO_5035881569" description="Secreted protein" evidence="1">
    <location>
        <begin position="18"/>
        <end position="76"/>
    </location>
</feature>